<evidence type="ECO:0000313" key="11">
    <source>
        <dbReference type="Proteomes" id="UP000288587"/>
    </source>
</evidence>
<evidence type="ECO:0000256" key="3">
    <source>
        <dbReference type="ARBA" id="ARBA00022475"/>
    </source>
</evidence>
<gene>
    <name evidence="10" type="ORF">EOD73_09275</name>
</gene>
<evidence type="ECO:0000256" key="8">
    <source>
        <dbReference type="SAM" id="Phobius"/>
    </source>
</evidence>
<evidence type="ECO:0000313" key="10">
    <source>
        <dbReference type="EMBL" id="RVT86214.1"/>
    </source>
</evidence>
<keyword evidence="7 8" id="KW-0472">Membrane</keyword>
<dbReference type="Proteomes" id="UP000288587">
    <property type="component" value="Unassembled WGS sequence"/>
</dbReference>
<keyword evidence="6 8" id="KW-1133">Transmembrane helix</keyword>
<dbReference type="FunFam" id="1.20.81.30:FF:000001">
    <property type="entry name" value="Type II secretion system protein F"/>
    <property type="match status" value="2"/>
</dbReference>
<dbReference type="EMBL" id="SACM01000002">
    <property type="protein sequence ID" value="RVT86214.1"/>
    <property type="molecule type" value="Genomic_DNA"/>
</dbReference>
<dbReference type="AlphaFoldDB" id="A0A3S2UF10"/>
<dbReference type="RefSeq" id="WP_127682709.1">
    <property type="nucleotide sequence ID" value="NZ_SACM01000002.1"/>
</dbReference>
<dbReference type="PANTHER" id="PTHR30012:SF4">
    <property type="entry name" value="MSHA BIOGENESIS PROTEIN MSHG"/>
    <property type="match status" value="1"/>
</dbReference>
<evidence type="ECO:0000256" key="4">
    <source>
        <dbReference type="ARBA" id="ARBA00022519"/>
    </source>
</evidence>
<feature type="transmembrane region" description="Helical" evidence="8">
    <location>
        <begin position="178"/>
        <end position="205"/>
    </location>
</feature>
<evidence type="ECO:0000256" key="7">
    <source>
        <dbReference type="ARBA" id="ARBA00023136"/>
    </source>
</evidence>
<evidence type="ECO:0000256" key="5">
    <source>
        <dbReference type="ARBA" id="ARBA00022692"/>
    </source>
</evidence>
<comment type="caution">
    <text evidence="10">The sequence shown here is derived from an EMBL/GenBank/DDBJ whole genome shotgun (WGS) entry which is preliminary data.</text>
</comment>
<dbReference type="InterPro" id="IPR042094">
    <property type="entry name" value="T2SS_GspF_sf"/>
</dbReference>
<comment type="similarity">
    <text evidence="2">Belongs to the GSP F family.</text>
</comment>
<name>A0A3S2UF10_9BURK</name>
<comment type="subcellular location">
    <subcellularLocation>
        <location evidence="1">Cell inner membrane</location>
        <topology evidence="1">Multi-pass membrane protein</topology>
    </subcellularLocation>
</comment>
<feature type="transmembrane region" description="Helical" evidence="8">
    <location>
        <begin position="225"/>
        <end position="244"/>
    </location>
</feature>
<keyword evidence="4" id="KW-0997">Cell inner membrane</keyword>
<feature type="domain" description="Type II secretion system protein GspF" evidence="9">
    <location>
        <begin position="280"/>
        <end position="401"/>
    </location>
</feature>
<dbReference type="InterPro" id="IPR018076">
    <property type="entry name" value="T2SS_GspF_dom"/>
</dbReference>
<dbReference type="InterPro" id="IPR003004">
    <property type="entry name" value="GspF/PilC"/>
</dbReference>
<dbReference type="GO" id="GO:0005886">
    <property type="term" value="C:plasma membrane"/>
    <property type="evidence" value="ECO:0007669"/>
    <property type="project" value="UniProtKB-SubCell"/>
</dbReference>
<dbReference type="Pfam" id="PF00482">
    <property type="entry name" value="T2SSF"/>
    <property type="match status" value="2"/>
</dbReference>
<keyword evidence="5 8" id="KW-0812">Transmembrane</keyword>
<dbReference type="PANTHER" id="PTHR30012">
    <property type="entry name" value="GENERAL SECRETION PATHWAY PROTEIN"/>
    <property type="match status" value="1"/>
</dbReference>
<protein>
    <submittedName>
        <fullName evidence="10">Type II secretion system F family protein</fullName>
    </submittedName>
</protein>
<dbReference type="Gene3D" id="1.20.81.30">
    <property type="entry name" value="Type II secretion system (T2SS), domain F"/>
    <property type="match status" value="2"/>
</dbReference>
<evidence type="ECO:0000256" key="1">
    <source>
        <dbReference type="ARBA" id="ARBA00004429"/>
    </source>
</evidence>
<feature type="domain" description="Type II secretion system protein GspF" evidence="9">
    <location>
        <begin position="76"/>
        <end position="199"/>
    </location>
</feature>
<dbReference type="OrthoDB" id="9805682at2"/>
<evidence type="ECO:0000259" key="9">
    <source>
        <dbReference type="Pfam" id="PF00482"/>
    </source>
</evidence>
<evidence type="ECO:0000256" key="2">
    <source>
        <dbReference type="ARBA" id="ARBA00005745"/>
    </source>
</evidence>
<feature type="transmembrane region" description="Helical" evidence="8">
    <location>
        <begin position="382"/>
        <end position="403"/>
    </location>
</feature>
<proteinExistence type="inferred from homology"/>
<dbReference type="PRINTS" id="PR00812">
    <property type="entry name" value="BCTERIALGSPF"/>
</dbReference>
<accession>A0A3S2UF10</accession>
<organism evidence="10 11">
    <name type="scientific">Inhella crocodyli</name>
    <dbReference type="NCBI Taxonomy" id="2499851"/>
    <lineage>
        <taxon>Bacteria</taxon>
        <taxon>Pseudomonadati</taxon>
        <taxon>Pseudomonadota</taxon>
        <taxon>Betaproteobacteria</taxon>
        <taxon>Burkholderiales</taxon>
        <taxon>Sphaerotilaceae</taxon>
        <taxon>Inhella</taxon>
    </lineage>
</organism>
<keyword evidence="3" id="KW-1003">Cell membrane</keyword>
<keyword evidence="11" id="KW-1185">Reference proteome</keyword>
<sequence>MPRFSYTGYNAQGQQQGHLDAASAGEAADALQAMGISPLRIEPEGSAAAGDAGPAWMERLQQWLRRGIQPVDMLLFARQLHTLLKAGVPILRALAGLTESATSQRLRETLQAVRASLESGVELSRGFAQHPKVFDAFFVSMVRVGEMTGRLDEIFLRLYHHMSFEQFMRQQVKSALRYPMFVIIAMVVAIGVINVMVIPAFAGVFKTLGAELPLATRILLATSNFTITYGWALVAAAVAAFLVFRQWVATEPGRLAFDRFKLRIPIAGPIVLKAQLARLARSLALALRSGVSIEQALVVVAQTCDNQHIARKVEGMRSAIERGESLLRAAIQAQVFTPVVLQMIAVGEETGAVDELMQEVADLYSNDVEYELKTLGQQIEPILIVFLGILVLILALGVFLPIWDLGRASLRGK</sequence>
<evidence type="ECO:0000256" key="6">
    <source>
        <dbReference type="ARBA" id="ARBA00022989"/>
    </source>
</evidence>
<dbReference type="GO" id="GO:0015628">
    <property type="term" value="P:protein secretion by the type II secretion system"/>
    <property type="evidence" value="ECO:0007669"/>
    <property type="project" value="TreeGrafter"/>
</dbReference>
<reference evidence="10 11" key="1">
    <citation type="submission" date="2019-01" db="EMBL/GenBank/DDBJ databases">
        <authorList>
            <person name="Chen W.-M."/>
        </authorList>
    </citation>
    <scope>NUCLEOTIDE SEQUENCE [LARGE SCALE GENOMIC DNA]</scope>
    <source>
        <strain evidence="10 11">CCP-18</strain>
    </source>
</reference>